<dbReference type="PANTHER" id="PTHR21600:SF44">
    <property type="entry name" value="RIBOSOMAL LARGE SUBUNIT PSEUDOURIDINE SYNTHASE D"/>
    <property type="match status" value="1"/>
</dbReference>
<organism evidence="8 9">
    <name type="scientific">Nitrospirillum viridazoti CBAmc</name>
    <dbReference type="NCBI Taxonomy" id="1441467"/>
    <lineage>
        <taxon>Bacteria</taxon>
        <taxon>Pseudomonadati</taxon>
        <taxon>Pseudomonadota</taxon>
        <taxon>Alphaproteobacteria</taxon>
        <taxon>Rhodospirillales</taxon>
        <taxon>Azospirillaceae</taxon>
        <taxon>Nitrospirillum</taxon>
        <taxon>Nitrospirillum viridazoti</taxon>
    </lineage>
</organism>
<dbReference type="CDD" id="cd00165">
    <property type="entry name" value="S4"/>
    <property type="match status" value="1"/>
</dbReference>
<dbReference type="EC" id="5.4.99.-" evidence="6"/>
<dbReference type="GO" id="GO:0160140">
    <property type="term" value="F:23S rRNA pseudouridine(1911/1915/1917) synthase activity"/>
    <property type="evidence" value="ECO:0007669"/>
    <property type="project" value="UniProtKB-EC"/>
</dbReference>
<dbReference type="Gene3D" id="3.30.2350.10">
    <property type="entry name" value="Pseudouridine synthase"/>
    <property type="match status" value="1"/>
</dbReference>
<gene>
    <name evidence="8" type="ORF">Y958_09030</name>
</gene>
<evidence type="ECO:0000256" key="1">
    <source>
        <dbReference type="ARBA" id="ARBA00010876"/>
    </source>
</evidence>
<keyword evidence="2 6" id="KW-0413">Isomerase</keyword>
<dbReference type="InterPro" id="IPR036986">
    <property type="entry name" value="S4_RNA-bd_sf"/>
</dbReference>
<dbReference type="NCBIfam" id="TIGR00005">
    <property type="entry name" value="rluA_subfam"/>
    <property type="match status" value="1"/>
</dbReference>
<dbReference type="PROSITE" id="PS01129">
    <property type="entry name" value="PSI_RLU"/>
    <property type="match status" value="1"/>
</dbReference>
<dbReference type="InterPro" id="IPR020103">
    <property type="entry name" value="PsdUridine_synth_cat_dom_sf"/>
</dbReference>
<dbReference type="EMBL" id="CP022110">
    <property type="protein sequence ID" value="ASG20946.1"/>
    <property type="molecule type" value="Genomic_DNA"/>
</dbReference>
<dbReference type="RefSeq" id="WP_088871742.1">
    <property type="nucleotide sequence ID" value="NZ_CP022110.1"/>
</dbReference>
<comment type="catalytic activity">
    <reaction evidence="3">
        <text>uridine(1911/1915/1917) in 23S rRNA = pseudouridine(1911/1915/1917) in 23S rRNA</text>
        <dbReference type="Rhea" id="RHEA:42524"/>
        <dbReference type="Rhea" id="RHEA-COMP:10097"/>
        <dbReference type="Rhea" id="RHEA-COMP:10098"/>
        <dbReference type="ChEBI" id="CHEBI:65314"/>
        <dbReference type="ChEBI" id="CHEBI:65315"/>
        <dbReference type="EC" id="5.4.99.23"/>
    </reaction>
</comment>
<dbReference type="AlphaFoldDB" id="A0A248JQZ1"/>
<evidence type="ECO:0000256" key="3">
    <source>
        <dbReference type="ARBA" id="ARBA00036882"/>
    </source>
</evidence>
<comment type="catalytic activity">
    <reaction evidence="6">
        <text>a uridine in RNA = a pseudouridine in RNA</text>
        <dbReference type="Rhea" id="RHEA:48348"/>
        <dbReference type="Rhea" id="RHEA-COMP:12068"/>
        <dbReference type="Rhea" id="RHEA-COMP:12069"/>
        <dbReference type="ChEBI" id="CHEBI:65314"/>
        <dbReference type="ChEBI" id="CHEBI:65315"/>
    </reaction>
</comment>
<dbReference type="GO" id="GO:0003723">
    <property type="term" value="F:RNA binding"/>
    <property type="evidence" value="ECO:0007669"/>
    <property type="project" value="UniProtKB-KW"/>
</dbReference>
<evidence type="ECO:0000256" key="4">
    <source>
        <dbReference type="PIRSR" id="PIRSR606225-1"/>
    </source>
</evidence>
<dbReference type="Gene3D" id="3.10.290.10">
    <property type="entry name" value="RNA-binding S4 domain"/>
    <property type="match status" value="1"/>
</dbReference>
<evidence type="ECO:0000256" key="2">
    <source>
        <dbReference type="ARBA" id="ARBA00023235"/>
    </source>
</evidence>
<dbReference type="Pfam" id="PF00849">
    <property type="entry name" value="PseudoU_synth_2"/>
    <property type="match status" value="1"/>
</dbReference>
<name>A0A248JQZ1_9PROT</name>
<dbReference type="KEGG" id="nao:Y958_09030"/>
<dbReference type="Proteomes" id="UP000197153">
    <property type="component" value="Chromosome 1"/>
</dbReference>
<reference evidence="8 9" key="1">
    <citation type="submission" date="2017-06" db="EMBL/GenBank/DDBJ databases">
        <title>Complete genome sequence of Nitrospirillum amazonense strain CBAmC, an endophytic nitrogen-fixing and plant growth-promoting bacterium, isolated from sugarcane.</title>
        <authorList>
            <person name="Schwab S."/>
            <person name="dos Santos Teixeira K.R."/>
            <person name="Simoes Araujo J.L."/>
            <person name="Soares Vidal M."/>
            <person name="Borges de Freitas H.R."/>
            <person name="Rivello Crivelaro A.L."/>
            <person name="Bueno de Camargo Nunes A."/>
            <person name="dos Santos C.M."/>
            <person name="Palmeira da Silva Rosa D."/>
            <person name="da Silva Padilha D."/>
            <person name="da Silva E."/>
            <person name="Araujo Terra L."/>
            <person name="Soares Mendes V."/>
            <person name="Farinelli L."/>
            <person name="Magalhaes Cruz L."/>
            <person name="Baldani J.I."/>
        </authorList>
    </citation>
    <scope>NUCLEOTIDE SEQUENCE [LARGE SCALE GENOMIC DNA]</scope>
    <source>
        <strain evidence="8 9">CBAmC</strain>
    </source>
</reference>
<dbReference type="PANTHER" id="PTHR21600">
    <property type="entry name" value="MITOCHONDRIAL RNA PSEUDOURIDINE SYNTHASE"/>
    <property type="match status" value="1"/>
</dbReference>
<dbReference type="InterPro" id="IPR006224">
    <property type="entry name" value="PsdUridine_synth_RluA-like_CS"/>
</dbReference>
<dbReference type="InterPro" id="IPR050188">
    <property type="entry name" value="RluA_PseudoU_synthase"/>
</dbReference>
<keyword evidence="9" id="KW-1185">Reference proteome</keyword>
<dbReference type="InterPro" id="IPR006225">
    <property type="entry name" value="PsdUridine_synth_RluC/D"/>
</dbReference>
<protein>
    <recommendedName>
        <fullName evidence="6">Pseudouridine synthase</fullName>
        <ecNumber evidence="6">5.4.99.-</ecNumber>
    </recommendedName>
</protein>
<evidence type="ECO:0000313" key="8">
    <source>
        <dbReference type="EMBL" id="ASG20946.1"/>
    </source>
</evidence>
<dbReference type="GO" id="GO:0000455">
    <property type="term" value="P:enzyme-directed rRNA pseudouridine synthesis"/>
    <property type="evidence" value="ECO:0007669"/>
    <property type="project" value="TreeGrafter"/>
</dbReference>
<dbReference type="PROSITE" id="PS50889">
    <property type="entry name" value="S4"/>
    <property type="match status" value="1"/>
</dbReference>
<dbReference type="InterPro" id="IPR006145">
    <property type="entry name" value="PsdUridine_synth_RsuA/RluA"/>
</dbReference>
<feature type="active site" evidence="4">
    <location>
        <position position="153"/>
    </location>
</feature>
<dbReference type="CDD" id="cd02869">
    <property type="entry name" value="PseudoU_synth_RluA_like"/>
    <property type="match status" value="1"/>
</dbReference>
<proteinExistence type="inferred from homology"/>
<dbReference type="SUPFAM" id="SSF55120">
    <property type="entry name" value="Pseudouridine synthase"/>
    <property type="match status" value="1"/>
</dbReference>
<keyword evidence="5" id="KW-0694">RNA-binding</keyword>
<evidence type="ECO:0000259" key="7">
    <source>
        <dbReference type="Pfam" id="PF00849"/>
    </source>
</evidence>
<feature type="domain" description="Pseudouridine synthase RsuA/RluA-like" evidence="7">
    <location>
        <begin position="109"/>
        <end position="258"/>
    </location>
</feature>
<dbReference type="SUPFAM" id="SSF55174">
    <property type="entry name" value="Alpha-L RNA-binding motif"/>
    <property type="match status" value="1"/>
</dbReference>
<evidence type="ECO:0000256" key="5">
    <source>
        <dbReference type="PROSITE-ProRule" id="PRU00182"/>
    </source>
</evidence>
<evidence type="ECO:0000313" key="9">
    <source>
        <dbReference type="Proteomes" id="UP000197153"/>
    </source>
</evidence>
<accession>A0A248JQZ1</accession>
<comment type="similarity">
    <text evidence="1 6">Belongs to the pseudouridine synthase RluA family.</text>
</comment>
<sequence length="337" mass="37209">MSDEGGRKVETRTVTADEAEMRLDRWFKRHFPALRHIQLEKLLRTGQVRVDGGRVKGATRLEAGQSVRIPPMPDLAPLAPGAVTRKERPVLSEKEVKALRDAVLYRDGDVIVLNKPAGLAVQGGTGQNKHLDAMLDVLTFDGKERPKLVHRLDKDTSGCLVLARTSFAATRLAGYFRGKEARKYYWAVTVGVPKQYQGKIDAALAKEAGTRGERMAVDEDEGARAVTLYQVIENAHRQAAFVALWPLTGRTHQLRAHMVAIGTPILGDGKYAGQEAFLPGGAELPRQLHLHARRIVIPNPRGGKPIDVTANLPPHMAKTWEYFGFDMKDGDPFASYV</sequence>
<evidence type="ECO:0000256" key="6">
    <source>
        <dbReference type="RuleBase" id="RU362028"/>
    </source>
</evidence>
<comment type="function">
    <text evidence="6">Responsible for synthesis of pseudouridine from uracil.</text>
</comment>